<evidence type="ECO:0000256" key="1">
    <source>
        <dbReference type="SAM" id="MobiDB-lite"/>
    </source>
</evidence>
<organism evidence="3 4">
    <name type="scientific">Kutzneria viridogrisea</name>
    <dbReference type="NCBI Taxonomy" id="47990"/>
    <lineage>
        <taxon>Bacteria</taxon>
        <taxon>Bacillati</taxon>
        <taxon>Actinomycetota</taxon>
        <taxon>Actinomycetes</taxon>
        <taxon>Pseudonocardiales</taxon>
        <taxon>Pseudonocardiaceae</taxon>
        <taxon>Kutzneria</taxon>
    </lineage>
</organism>
<accession>A0ABR6BRU6</accession>
<feature type="region of interest" description="Disordered" evidence="1">
    <location>
        <begin position="24"/>
        <end position="48"/>
    </location>
</feature>
<dbReference type="InterPro" id="IPR024520">
    <property type="entry name" value="DUF3558"/>
</dbReference>
<name>A0ABR6BRU6_9PSEU</name>
<dbReference type="RefSeq" id="WP_182839502.1">
    <property type="nucleotide sequence ID" value="NZ_BAAABQ010000089.1"/>
</dbReference>
<dbReference type="PROSITE" id="PS51257">
    <property type="entry name" value="PROKAR_LIPOPROTEIN"/>
    <property type="match status" value="1"/>
</dbReference>
<evidence type="ECO:0008006" key="5">
    <source>
        <dbReference type="Google" id="ProtNLM"/>
    </source>
</evidence>
<dbReference type="Pfam" id="PF12079">
    <property type="entry name" value="DUF3558"/>
    <property type="match status" value="1"/>
</dbReference>
<feature type="chain" id="PRO_5046307289" description="DUF3558 domain-containing protein" evidence="2">
    <location>
        <begin position="20"/>
        <end position="196"/>
    </location>
</feature>
<dbReference type="Proteomes" id="UP000517916">
    <property type="component" value="Unassembled WGS sequence"/>
</dbReference>
<feature type="compositionally biased region" description="Low complexity" evidence="1">
    <location>
        <begin position="29"/>
        <end position="42"/>
    </location>
</feature>
<comment type="caution">
    <text evidence="3">The sequence shown here is derived from an EMBL/GenBank/DDBJ whole genome shotgun (WGS) entry which is preliminary data.</text>
</comment>
<proteinExistence type="predicted"/>
<gene>
    <name evidence="3" type="ORF">BC739_006855</name>
</gene>
<sequence>MTFRVRASAIVLLSALALAGCTQVDQGHPGPTSSPTKTTTSLPPRPRDIDLARVDPCKLLTADQQRTLKIYQAGPGPDQTQTPAPTCSFQVRSPADFVLSLSPESKRGVEEWLDSTGNVKKRVISADGFPAVQLINMGDDWNSSSGSFCRSLISTAKGQELSMDLEPLNKNLTQAQMCDITLQAVKAALATLQTIK</sequence>
<dbReference type="EMBL" id="JACJID010000005">
    <property type="protein sequence ID" value="MBA8929637.1"/>
    <property type="molecule type" value="Genomic_DNA"/>
</dbReference>
<protein>
    <recommendedName>
        <fullName evidence="5">DUF3558 domain-containing protein</fullName>
    </recommendedName>
</protein>
<keyword evidence="2" id="KW-0732">Signal</keyword>
<evidence type="ECO:0000256" key="2">
    <source>
        <dbReference type="SAM" id="SignalP"/>
    </source>
</evidence>
<reference evidence="3 4" key="1">
    <citation type="submission" date="2020-08" db="EMBL/GenBank/DDBJ databases">
        <title>Genomic Encyclopedia of Archaeal and Bacterial Type Strains, Phase II (KMG-II): from individual species to whole genera.</title>
        <authorList>
            <person name="Goeker M."/>
        </authorList>
    </citation>
    <scope>NUCLEOTIDE SEQUENCE [LARGE SCALE GENOMIC DNA]</scope>
    <source>
        <strain evidence="3 4">DSM 43850</strain>
    </source>
</reference>
<feature type="signal peptide" evidence="2">
    <location>
        <begin position="1"/>
        <end position="19"/>
    </location>
</feature>
<evidence type="ECO:0000313" key="4">
    <source>
        <dbReference type="Proteomes" id="UP000517916"/>
    </source>
</evidence>
<evidence type="ECO:0000313" key="3">
    <source>
        <dbReference type="EMBL" id="MBA8929637.1"/>
    </source>
</evidence>
<keyword evidence="4" id="KW-1185">Reference proteome</keyword>